<dbReference type="SUPFAM" id="SSF55486">
    <property type="entry name" value="Metalloproteases ('zincins'), catalytic domain"/>
    <property type="match status" value="1"/>
</dbReference>
<dbReference type="HOGENOM" id="CLU_568330_0_0_10"/>
<dbReference type="Proteomes" id="UP000008461">
    <property type="component" value="Chromosome"/>
</dbReference>
<protein>
    <submittedName>
        <fullName evidence="2">Uncharacterized protein</fullName>
    </submittedName>
</protein>
<dbReference type="STRING" id="760192.Halhy_4361"/>
<keyword evidence="1" id="KW-0732">Signal</keyword>
<dbReference type="OrthoDB" id="1098242at2"/>
<dbReference type="AlphaFoldDB" id="F4KPV5"/>
<evidence type="ECO:0000313" key="3">
    <source>
        <dbReference type="Proteomes" id="UP000008461"/>
    </source>
</evidence>
<sequence>MKNFQLIVLAILSFAGLNAQNSGSLQPFEVQESLSSLVVKNTEYSYAMDETHSANQLLLAPVATRLRVKGLYIVPAGQVEKPRAKEAIAAILAIMQSHYLKMLGVTFEFDPEVSVLRSNYSVADAVDWNKNYDFIKANFGQEFLSNRNIVISVLEGTTGDAGGWGGVLKMTGSFWNNCYDIFINRPHMLSTELAGWSHELGHAFGLMHSLDTKNCLAKLNIDMGTLPSLLMQQTDKFRTLYEYPLAKEEKKMLLDSTYSVSCLAFRGDRPAPLRYLRLTSGQASQSANGRNVEMIEFHNGAEGRGTLAKDASGKWLERDLVGTTRFTFNEVGRDDWSVYLQDPGRNVALQIDLYTSKVMYSAIGASTKSPIYNILWSKKSAGSINNPTCACAAQTFRSVSDHTWVEFRLPGGSSGQTINIPAGAHNKYVFPKCNRVWWDNLSFKCNTSTCKWEKTAGRWDADALCTGSPGNSPYVFVGEK</sequence>
<keyword evidence="3" id="KW-1185">Reference proteome</keyword>
<proteinExistence type="predicted"/>
<dbReference type="eggNOG" id="ENOG5033C72">
    <property type="taxonomic scope" value="Bacteria"/>
</dbReference>
<dbReference type="EMBL" id="CP002691">
    <property type="protein sequence ID" value="AEE52205.1"/>
    <property type="molecule type" value="Genomic_DNA"/>
</dbReference>
<feature type="signal peptide" evidence="1">
    <location>
        <begin position="1"/>
        <end position="19"/>
    </location>
</feature>
<evidence type="ECO:0000313" key="2">
    <source>
        <dbReference type="EMBL" id="AEE52205.1"/>
    </source>
</evidence>
<organism evidence="2 3">
    <name type="scientific">Haliscomenobacter hydrossis (strain ATCC 27775 / DSM 1100 / LMG 10767 / O)</name>
    <dbReference type="NCBI Taxonomy" id="760192"/>
    <lineage>
        <taxon>Bacteria</taxon>
        <taxon>Pseudomonadati</taxon>
        <taxon>Bacteroidota</taxon>
        <taxon>Saprospiria</taxon>
        <taxon>Saprospirales</taxon>
        <taxon>Haliscomenobacteraceae</taxon>
        <taxon>Haliscomenobacter</taxon>
    </lineage>
</organism>
<gene>
    <name evidence="2" type="ordered locus">Halhy_4361</name>
</gene>
<dbReference type="KEGG" id="hhy:Halhy_4361"/>
<name>F4KPV5_HALH1</name>
<reference evidence="2 3" key="1">
    <citation type="journal article" date="2011" name="Stand. Genomic Sci.">
        <title>Complete genome sequence of Haliscomenobacter hydrossis type strain (O).</title>
        <authorList>
            <consortium name="US DOE Joint Genome Institute (JGI-PGF)"/>
            <person name="Daligault H."/>
            <person name="Lapidus A."/>
            <person name="Zeytun A."/>
            <person name="Nolan M."/>
            <person name="Lucas S."/>
            <person name="Del Rio T.G."/>
            <person name="Tice H."/>
            <person name="Cheng J.F."/>
            <person name="Tapia R."/>
            <person name="Han C."/>
            <person name="Goodwin L."/>
            <person name="Pitluck S."/>
            <person name="Liolios K."/>
            <person name="Pagani I."/>
            <person name="Ivanova N."/>
            <person name="Huntemann M."/>
            <person name="Mavromatis K."/>
            <person name="Mikhailova N."/>
            <person name="Pati A."/>
            <person name="Chen A."/>
            <person name="Palaniappan K."/>
            <person name="Land M."/>
            <person name="Hauser L."/>
            <person name="Brambilla E.M."/>
            <person name="Rohde M."/>
            <person name="Verbarg S."/>
            <person name="Goker M."/>
            <person name="Bristow J."/>
            <person name="Eisen J.A."/>
            <person name="Markowitz V."/>
            <person name="Hugenholtz P."/>
            <person name="Kyrpides N.C."/>
            <person name="Klenk H.P."/>
            <person name="Woyke T."/>
        </authorList>
    </citation>
    <scope>NUCLEOTIDE SEQUENCE [LARGE SCALE GENOMIC DNA]</scope>
    <source>
        <strain evidence="3">ATCC 27775 / DSM 1100 / LMG 10767 / O</strain>
    </source>
</reference>
<dbReference type="RefSeq" id="WP_013766743.1">
    <property type="nucleotide sequence ID" value="NC_015510.1"/>
</dbReference>
<feature type="chain" id="PRO_5003310189" evidence="1">
    <location>
        <begin position="20"/>
        <end position="480"/>
    </location>
</feature>
<evidence type="ECO:0000256" key="1">
    <source>
        <dbReference type="SAM" id="SignalP"/>
    </source>
</evidence>
<reference key="2">
    <citation type="submission" date="2011-04" db="EMBL/GenBank/DDBJ databases">
        <title>Complete sequence of chromosome of Haliscomenobacter hydrossis DSM 1100.</title>
        <authorList>
            <consortium name="US DOE Joint Genome Institute (JGI-PGF)"/>
            <person name="Lucas S."/>
            <person name="Han J."/>
            <person name="Lapidus A."/>
            <person name="Bruce D."/>
            <person name="Goodwin L."/>
            <person name="Pitluck S."/>
            <person name="Peters L."/>
            <person name="Kyrpides N."/>
            <person name="Mavromatis K."/>
            <person name="Ivanova N."/>
            <person name="Ovchinnikova G."/>
            <person name="Pagani I."/>
            <person name="Daligault H."/>
            <person name="Detter J.C."/>
            <person name="Han C."/>
            <person name="Land M."/>
            <person name="Hauser L."/>
            <person name="Markowitz V."/>
            <person name="Cheng J.-F."/>
            <person name="Hugenholtz P."/>
            <person name="Woyke T."/>
            <person name="Wu D."/>
            <person name="Verbarg S."/>
            <person name="Frueling A."/>
            <person name="Brambilla E."/>
            <person name="Klenk H.-P."/>
            <person name="Eisen J.A."/>
        </authorList>
    </citation>
    <scope>NUCLEOTIDE SEQUENCE</scope>
    <source>
        <strain>DSM 1100</strain>
    </source>
</reference>
<accession>F4KPV5</accession>